<name>A0A317YW51_STAPS</name>
<dbReference type="Pfam" id="PF13365">
    <property type="entry name" value="Trypsin_2"/>
    <property type="match status" value="1"/>
</dbReference>
<keyword evidence="2 7" id="KW-0645">Protease</keyword>
<dbReference type="InterPro" id="IPR009003">
    <property type="entry name" value="Peptidase_S1_PA"/>
</dbReference>
<feature type="active site" description="Charge relay system" evidence="6">
    <location>
        <position position="197"/>
    </location>
</feature>
<dbReference type="InterPro" id="IPR008256">
    <property type="entry name" value="Peptidase_S1B"/>
</dbReference>
<evidence type="ECO:0000256" key="5">
    <source>
        <dbReference type="ARBA" id="ARBA00022825"/>
    </source>
</evidence>
<gene>
    <name evidence="8" type="ORF">DD902_00915</name>
</gene>
<keyword evidence="4 7" id="KW-0378">Hydrolase</keyword>
<dbReference type="Gene3D" id="2.40.10.10">
    <property type="entry name" value="Trypsin-like serine proteases"/>
    <property type="match status" value="2"/>
</dbReference>
<dbReference type="EMBL" id="QEIT01000006">
    <property type="protein sequence ID" value="PWZ77170.1"/>
    <property type="molecule type" value="Genomic_DNA"/>
</dbReference>
<evidence type="ECO:0000313" key="8">
    <source>
        <dbReference type="EMBL" id="PWZ77170.1"/>
    </source>
</evidence>
<evidence type="ECO:0000256" key="2">
    <source>
        <dbReference type="ARBA" id="ARBA00022670"/>
    </source>
</evidence>
<dbReference type="EC" id="3.4.21.-" evidence="7"/>
<evidence type="ECO:0000256" key="3">
    <source>
        <dbReference type="ARBA" id="ARBA00022729"/>
    </source>
</evidence>
<keyword evidence="5 7" id="KW-0720">Serine protease</keyword>
<evidence type="ECO:0000256" key="7">
    <source>
        <dbReference type="RuleBase" id="RU004296"/>
    </source>
</evidence>
<evidence type="ECO:0000256" key="4">
    <source>
        <dbReference type="ARBA" id="ARBA00022801"/>
    </source>
</evidence>
<dbReference type="GO" id="GO:0006508">
    <property type="term" value="P:proteolysis"/>
    <property type="evidence" value="ECO:0007669"/>
    <property type="project" value="UniProtKB-KW"/>
</dbReference>
<protein>
    <recommendedName>
        <fullName evidence="7">Serine protease</fullName>
        <ecNumber evidence="7">3.4.21.-</ecNumber>
    </recommendedName>
</protein>
<dbReference type="SUPFAM" id="SSF50494">
    <property type="entry name" value="Trypsin-like serine proteases"/>
    <property type="match status" value="1"/>
</dbReference>
<evidence type="ECO:0000256" key="6">
    <source>
        <dbReference type="PIRSR" id="PIRSR608256-1"/>
    </source>
</evidence>
<evidence type="ECO:0000313" key="9">
    <source>
        <dbReference type="Proteomes" id="UP000246800"/>
    </source>
</evidence>
<dbReference type="GO" id="GO:0008236">
    <property type="term" value="F:serine-type peptidase activity"/>
    <property type="evidence" value="ECO:0007669"/>
    <property type="project" value="UniProtKB-KW"/>
</dbReference>
<comment type="similarity">
    <text evidence="1 7">Belongs to the peptidase S1B family.</text>
</comment>
<dbReference type="RefSeq" id="WP_110179152.1">
    <property type="nucleotide sequence ID" value="NZ_CAJEST010000004.1"/>
</dbReference>
<organism evidence="8 9">
    <name type="scientific">Staphylococcus pseudintermedius</name>
    <dbReference type="NCBI Taxonomy" id="283734"/>
    <lineage>
        <taxon>Bacteria</taxon>
        <taxon>Bacillati</taxon>
        <taxon>Bacillota</taxon>
        <taxon>Bacilli</taxon>
        <taxon>Bacillales</taxon>
        <taxon>Staphylococcaceae</taxon>
        <taxon>Staphylococcus</taxon>
        <taxon>Staphylococcus intermedius group</taxon>
    </lineage>
</organism>
<accession>A0A317YW51</accession>
<feature type="signal peptide" evidence="7">
    <location>
        <begin position="1"/>
        <end position="25"/>
    </location>
</feature>
<dbReference type="AlphaFoldDB" id="A0A317YW51"/>
<reference evidence="8 9" key="1">
    <citation type="journal article" date="2018" name="Vet. Microbiol.">
        <title>Clonal diversity and geographic distribution of methicillin-resistant Staphylococcus pseudintermedius from Australian animals: Discovery of novel sequence types.</title>
        <authorList>
            <person name="Worthing K.A."/>
            <person name="Abraham S."/>
            <person name="Coombs G.W."/>
            <person name="Pang S."/>
            <person name="Saputra S."/>
            <person name="Jordan D."/>
            <person name="Trott D.J."/>
            <person name="Norris J.M."/>
        </authorList>
    </citation>
    <scope>NUCLEOTIDE SEQUENCE [LARGE SCALE GENOMIC DNA]</scope>
    <source>
        <strain evidence="8 9">ST525 1</strain>
    </source>
</reference>
<proteinExistence type="inferred from homology"/>
<dbReference type="Proteomes" id="UP000246800">
    <property type="component" value="Unassembled WGS sequence"/>
</dbReference>
<dbReference type="PRINTS" id="PR00839">
    <property type="entry name" value="V8PROTEASE"/>
</dbReference>
<feature type="chain" id="PRO_5016188787" description="Serine protease" evidence="7">
    <location>
        <begin position="26"/>
        <end position="242"/>
    </location>
</feature>
<feature type="active site" description="Charge relay system" evidence="6">
    <location>
        <position position="73"/>
    </location>
</feature>
<evidence type="ECO:0000256" key="1">
    <source>
        <dbReference type="ARBA" id="ARBA00008764"/>
    </source>
</evidence>
<feature type="active site" description="Charge relay system" evidence="6">
    <location>
        <position position="113"/>
    </location>
</feature>
<dbReference type="InterPro" id="IPR043504">
    <property type="entry name" value="Peptidase_S1_PA_chymotrypsin"/>
</dbReference>
<comment type="caution">
    <text evidence="8">The sequence shown here is derived from an EMBL/GenBank/DDBJ whole genome shotgun (WGS) entry which is preliminary data.</text>
</comment>
<keyword evidence="3 7" id="KW-0732">Signal</keyword>
<sequence>MKRKISIILCLCFLLPILTLSSANAQQPSPGTQTIVDTQKDPNGKLNARYDPSYTLYCSAVLITPNMWLTAKHCAGNQEKTGYIGAVYPGQSGASTPFGMMNISLYKPDPSVDIAILKGTETDKSSAYKYYIKGFKTGIVAYDLEGLKKLIGKKIYSYGYPGDKGETKQYRSEGIITNVNPITKELSTSMPSSPGQSGSGVFLENGQFLGILYGNENRTTYKSAKIQPIDQRLKTWIDNNKE</sequence>